<accession>A0ACD1HC75</accession>
<dbReference type="Proteomes" id="UP000249661">
    <property type="component" value="Unassembled WGS sequence"/>
</dbReference>
<feature type="non-terminal residue" evidence="1">
    <location>
        <position position="285"/>
    </location>
</feature>
<proteinExistence type="predicted"/>
<reference evidence="1" key="1">
    <citation type="submission" date="2018-02" db="EMBL/GenBank/DDBJ databases">
        <title>The genomes of Aspergillus section Nigri reveals drivers in fungal speciation.</title>
        <authorList>
            <consortium name="DOE Joint Genome Institute"/>
            <person name="Vesth T.C."/>
            <person name="Nybo J."/>
            <person name="Theobald S."/>
            <person name="Brandl J."/>
            <person name="Frisvad J.C."/>
            <person name="Nielsen K.F."/>
            <person name="Lyhne E.K."/>
            <person name="Kogle M.E."/>
            <person name="Kuo A."/>
            <person name="Riley R."/>
            <person name="Clum A."/>
            <person name="Nolan M."/>
            <person name="Lipzen A."/>
            <person name="Salamov A."/>
            <person name="Henrissat B."/>
            <person name="Wiebenga A."/>
            <person name="De vries R.P."/>
            <person name="Grigoriev I.V."/>
            <person name="Mortensen U.H."/>
            <person name="Andersen M.R."/>
            <person name="Baker S.E."/>
        </authorList>
    </citation>
    <scope>NUCLEOTIDE SEQUENCE</scope>
    <source>
        <strain evidence="1">CBS 121060</strain>
    </source>
</reference>
<gene>
    <name evidence="1" type="ORF">BO66DRAFT_347201</name>
</gene>
<organism evidence="1 2">
    <name type="scientific">Aspergillus aculeatinus CBS 121060</name>
    <dbReference type="NCBI Taxonomy" id="1448322"/>
    <lineage>
        <taxon>Eukaryota</taxon>
        <taxon>Fungi</taxon>
        <taxon>Dikarya</taxon>
        <taxon>Ascomycota</taxon>
        <taxon>Pezizomycotina</taxon>
        <taxon>Eurotiomycetes</taxon>
        <taxon>Eurotiomycetidae</taxon>
        <taxon>Eurotiales</taxon>
        <taxon>Aspergillaceae</taxon>
        <taxon>Aspergillus</taxon>
        <taxon>Aspergillus subgen. Circumdati</taxon>
    </lineage>
</organism>
<evidence type="ECO:0000313" key="1">
    <source>
        <dbReference type="EMBL" id="RAH71255.1"/>
    </source>
</evidence>
<name>A0ACD1HC75_9EURO</name>
<keyword evidence="2" id="KW-1185">Reference proteome</keyword>
<protein>
    <submittedName>
        <fullName evidence="1">Uncharacterized protein</fullName>
    </submittedName>
</protein>
<sequence length="285" mass="31483">MSAQSSSYPAGWLEVDHGSRVMAAVSFILVFTTILLALRLYARSLTTASRGWDEFLLVPSYLCLLGLLVCLYLDVIKGGLGRHGAAVEQEDPQKLVTFLELLYVLDWFYVPSNAMSRISVVALYLRIFTQPLYRAACWGVIAFLLGNMIATIIAAQVECFPLQFTWDKTIRGGHCFNQILWYNLTNLPNVIGDVLVMALPVPTVWGLQASFSRKAGIATVFLTGSIGLIASCMRTSVFFSDSNLIVTDPTYADEAFSWTAVECGMYFSAACLIGLRPVFGKLIPW</sequence>
<evidence type="ECO:0000313" key="2">
    <source>
        <dbReference type="Proteomes" id="UP000249661"/>
    </source>
</evidence>
<dbReference type="EMBL" id="KZ824949">
    <property type="protein sequence ID" value="RAH71255.1"/>
    <property type="molecule type" value="Genomic_DNA"/>
</dbReference>